<dbReference type="STRING" id="675120.M2YN77"/>
<name>M2YN77_DOTSN</name>
<gene>
    <name evidence="2" type="ORF">DOTSEDRAFT_45351</name>
</gene>
<dbReference type="PANTHER" id="PTHR28152:SF1">
    <property type="entry name" value="HYDROXYACYL-THIOESTER DEHYDRATASE TYPE 2, MITOCHONDRIAL"/>
    <property type="match status" value="1"/>
</dbReference>
<evidence type="ECO:0008006" key="4">
    <source>
        <dbReference type="Google" id="ProtNLM"/>
    </source>
</evidence>
<evidence type="ECO:0000313" key="2">
    <source>
        <dbReference type="EMBL" id="EME43410.1"/>
    </source>
</evidence>
<protein>
    <recommendedName>
        <fullName evidence="4">MaoC-like domain-containing protein</fullName>
    </recommendedName>
</protein>
<dbReference type="InterPro" id="IPR052741">
    <property type="entry name" value="Mitochondrial_HTD2"/>
</dbReference>
<evidence type="ECO:0000313" key="3">
    <source>
        <dbReference type="Proteomes" id="UP000016933"/>
    </source>
</evidence>
<dbReference type="Gene3D" id="3.10.129.10">
    <property type="entry name" value="Hotdog Thioesterase"/>
    <property type="match status" value="1"/>
</dbReference>
<feature type="region of interest" description="Disordered" evidence="1">
    <location>
        <begin position="219"/>
        <end position="240"/>
    </location>
</feature>
<dbReference type="eggNOG" id="ENOG502S5QU">
    <property type="taxonomic scope" value="Eukaryota"/>
</dbReference>
<dbReference type="AlphaFoldDB" id="M2YN77"/>
<dbReference type="PANTHER" id="PTHR28152">
    <property type="entry name" value="HYDROXYACYL-THIOESTER DEHYDRATASE TYPE 2, MITOCHONDRIAL"/>
    <property type="match status" value="1"/>
</dbReference>
<reference evidence="3" key="1">
    <citation type="journal article" date="2012" name="PLoS Genet.">
        <title>The genomes of the fungal plant pathogens Cladosporium fulvum and Dothistroma septosporum reveal adaptation to different hosts and lifestyles but also signatures of common ancestry.</title>
        <authorList>
            <person name="de Wit P.J.G.M."/>
            <person name="van der Burgt A."/>
            <person name="Oekmen B."/>
            <person name="Stergiopoulos I."/>
            <person name="Abd-Elsalam K.A."/>
            <person name="Aerts A.L."/>
            <person name="Bahkali A.H."/>
            <person name="Beenen H.G."/>
            <person name="Chettri P."/>
            <person name="Cox M.P."/>
            <person name="Datema E."/>
            <person name="de Vries R.P."/>
            <person name="Dhillon B."/>
            <person name="Ganley A.R."/>
            <person name="Griffiths S.A."/>
            <person name="Guo Y."/>
            <person name="Hamelin R.C."/>
            <person name="Henrissat B."/>
            <person name="Kabir M.S."/>
            <person name="Jashni M.K."/>
            <person name="Kema G."/>
            <person name="Klaubauf S."/>
            <person name="Lapidus A."/>
            <person name="Levasseur A."/>
            <person name="Lindquist E."/>
            <person name="Mehrabi R."/>
            <person name="Ohm R.A."/>
            <person name="Owen T.J."/>
            <person name="Salamov A."/>
            <person name="Schwelm A."/>
            <person name="Schijlen E."/>
            <person name="Sun H."/>
            <person name="van den Burg H.A."/>
            <person name="van Ham R.C.H.J."/>
            <person name="Zhang S."/>
            <person name="Goodwin S.B."/>
            <person name="Grigoriev I.V."/>
            <person name="Collemare J."/>
            <person name="Bradshaw R.E."/>
        </authorList>
    </citation>
    <scope>NUCLEOTIDE SEQUENCE [LARGE SCALE GENOMIC DNA]</scope>
    <source>
        <strain evidence="3">NZE10 / CBS 128990</strain>
    </source>
</reference>
<dbReference type="SUPFAM" id="SSF54637">
    <property type="entry name" value="Thioesterase/thiol ester dehydrase-isomerase"/>
    <property type="match status" value="1"/>
</dbReference>
<dbReference type="OrthoDB" id="655540at2759"/>
<dbReference type="GO" id="GO:0005739">
    <property type="term" value="C:mitochondrion"/>
    <property type="evidence" value="ECO:0007669"/>
    <property type="project" value="TreeGrafter"/>
</dbReference>
<dbReference type="Proteomes" id="UP000016933">
    <property type="component" value="Unassembled WGS sequence"/>
</dbReference>
<dbReference type="InterPro" id="IPR029069">
    <property type="entry name" value="HotDog_dom_sf"/>
</dbReference>
<dbReference type="GO" id="GO:0019171">
    <property type="term" value="F:(3R)-hydroxyacyl-[acyl-carrier-protein] dehydratase activity"/>
    <property type="evidence" value="ECO:0007669"/>
    <property type="project" value="TreeGrafter"/>
</dbReference>
<proteinExistence type="predicted"/>
<keyword evidence="3" id="KW-1185">Reference proteome</keyword>
<sequence>MCRVPALSRFASSFTHLQDELPRREIQPSFEDLSPQSAYRLDTTLADFLPDTNPPPVLPPTQSASILPIPHHIVYFEPSKRSSEMLPDGTNPDHAPGDPFPRRMWAGGRVRYNQDNPLLLDGSRGVMAEFIRNVTIKGQEGSEKVFVSVERRMAKATEDEIERLAAASQHIDTAESKQAKQDLNHRVRQRLWRDSDEDFGPASILETRNIVFMRSRSKEQAAAEASKPTGKILEPQHKPDYTHTITPDNKLLFRFSALTFNAHAIHLDPDYCRNVEGHRNLLFHGPLSYTFLLTLLRQQLGRRGNEVIKSIEYRNVAPLYCHESVTFCGAQTGEHKWDVWAQGPEGGMAVKGSVVTEPGRIDKTNLGI</sequence>
<evidence type="ECO:0000256" key="1">
    <source>
        <dbReference type="SAM" id="MobiDB-lite"/>
    </source>
</evidence>
<organism evidence="2 3">
    <name type="scientific">Dothistroma septosporum (strain NZE10 / CBS 128990)</name>
    <name type="common">Red band needle blight fungus</name>
    <name type="synonym">Mycosphaerella pini</name>
    <dbReference type="NCBI Taxonomy" id="675120"/>
    <lineage>
        <taxon>Eukaryota</taxon>
        <taxon>Fungi</taxon>
        <taxon>Dikarya</taxon>
        <taxon>Ascomycota</taxon>
        <taxon>Pezizomycotina</taxon>
        <taxon>Dothideomycetes</taxon>
        <taxon>Dothideomycetidae</taxon>
        <taxon>Mycosphaerellales</taxon>
        <taxon>Mycosphaerellaceae</taxon>
        <taxon>Dothistroma</taxon>
    </lineage>
</organism>
<dbReference type="EMBL" id="KB446540">
    <property type="protein sequence ID" value="EME43410.1"/>
    <property type="molecule type" value="Genomic_DNA"/>
</dbReference>
<reference evidence="2 3" key="2">
    <citation type="journal article" date="2012" name="PLoS Pathog.">
        <title>Diverse lifestyles and strategies of plant pathogenesis encoded in the genomes of eighteen Dothideomycetes fungi.</title>
        <authorList>
            <person name="Ohm R.A."/>
            <person name="Feau N."/>
            <person name="Henrissat B."/>
            <person name="Schoch C.L."/>
            <person name="Horwitz B.A."/>
            <person name="Barry K.W."/>
            <person name="Condon B.J."/>
            <person name="Copeland A.C."/>
            <person name="Dhillon B."/>
            <person name="Glaser F."/>
            <person name="Hesse C.N."/>
            <person name="Kosti I."/>
            <person name="LaButti K."/>
            <person name="Lindquist E.A."/>
            <person name="Lucas S."/>
            <person name="Salamov A.A."/>
            <person name="Bradshaw R.E."/>
            <person name="Ciuffetti L."/>
            <person name="Hamelin R.C."/>
            <person name="Kema G.H.J."/>
            <person name="Lawrence C."/>
            <person name="Scott J.A."/>
            <person name="Spatafora J.W."/>
            <person name="Turgeon B.G."/>
            <person name="de Wit P.J.G.M."/>
            <person name="Zhong S."/>
            <person name="Goodwin S.B."/>
            <person name="Grigoriev I.V."/>
        </authorList>
    </citation>
    <scope>NUCLEOTIDE SEQUENCE [LARGE SCALE GENOMIC DNA]</scope>
    <source>
        <strain evidence="3">NZE10 / CBS 128990</strain>
    </source>
</reference>
<dbReference type="OMA" id="WDIEERR"/>
<accession>M2YN77</accession>
<dbReference type="HOGENOM" id="CLU_028690_1_0_1"/>